<evidence type="ECO:0000313" key="5">
    <source>
        <dbReference type="Proteomes" id="UP000002620"/>
    </source>
</evidence>
<protein>
    <submittedName>
        <fullName evidence="4">ParB domain protein nuclease</fullName>
    </submittedName>
</protein>
<dbReference type="CDD" id="cd16404">
    <property type="entry name" value="pNOB8_ParB_N_like"/>
    <property type="match status" value="1"/>
</dbReference>
<proteinExistence type="predicted"/>
<dbReference type="PANTHER" id="PTHR33375">
    <property type="entry name" value="CHROMOSOME-PARTITIONING PROTEIN PARB-RELATED"/>
    <property type="match status" value="1"/>
</dbReference>
<dbReference type="InterPro" id="IPR003115">
    <property type="entry name" value="ParB_N"/>
</dbReference>
<dbReference type="HOGENOM" id="CLU_564573_0_0_9"/>
<dbReference type="InterPro" id="IPR041468">
    <property type="entry name" value="HTH_ParB/Spo0J"/>
</dbReference>
<gene>
    <name evidence="4" type="ordered locus">Adeg_0746</name>
</gene>
<evidence type="ECO:0000256" key="2">
    <source>
        <dbReference type="SAM" id="Coils"/>
    </source>
</evidence>
<dbReference type="SUPFAM" id="SSF109709">
    <property type="entry name" value="KorB DNA-binding domain-like"/>
    <property type="match status" value="1"/>
</dbReference>
<keyword evidence="2" id="KW-0175">Coiled coil</keyword>
<dbReference type="GO" id="GO:0005694">
    <property type="term" value="C:chromosome"/>
    <property type="evidence" value="ECO:0007669"/>
    <property type="project" value="TreeGrafter"/>
</dbReference>
<name>C9RCB5_AMMDK</name>
<dbReference type="Gene3D" id="3.90.1530.10">
    <property type="entry name" value="Conserved hypothetical protein from pyrococcus furiosus pfu- 392566-001, ParB domain"/>
    <property type="match status" value="1"/>
</dbReference>
<dbReference type="eggNOG" id="COG1475">
    <property type="taxonomic scope" value="Bacteria"/>
</dbReference>
<dbReference type="KEGG" id="adg:Adeg_0746"/>
<feature type="domain" description="ParB-like N-terminal" evidence="3">
    <location>
        <begin position="3"/>
        <end position="91"/>
    </location>
</feature>
<keyword evidence="1" id="KW-0159">Chromosome partition</keyword>
<dbReference type="OrthoDB" id="1937833at2"/>
<dbReference type="Proteomes" id="UP000002620">
    <property type="component" value="Chromosome"/>
</dbReference>
<evidence type="ECO:0000256" key="1">
    <source>
        <dbReference type="ARBA" id="ARBA00022829"/>
    </source>
</evidence>
<dbReference type="Pfam" id="PF17762">
    <property type="entry name" value="HTH_ParB"/>
    <property type="match status" value="1"/>
</dbReference>
<dbReference type="RefSeq" id="WP_015738770.1">
    <property type="nucleotide sequence ID" value="NC_013385.1"/>
</dbReference>
<sequence length="483" mass="55575">MVSEVPVSLLKPHPKNAEYYSPPTPEEREALRRSIAAEGIRDPLKVTPDYTVIAGHVRLEIARELGLERVPVVIVDGPPEYLEYLLIADNDERRLCRDPIKKAKRAEFLKRYWGVREGSANPKGTVVPRQVQNAPHEGKTLVDVAEAIGESVDTTKRLLKLNDLIPELQRLVSQGKLSQTAAYSLAFLPPEEQRRLLKVLGETGVSDLSVKQAQELRKELEAERREKEALSRRLAELEEEKKYLSAELTRLSGELTFREEQGRKVEELRALLEEKERELAGLRRKLRELQERPVERVVEKVVYRTDPALEAELEAAREQAAKLLEEKEFYEQRFRDLAREKERKEAKLRSLEQELERLERRYEHVCRELKREKEYPKPPQWSKEHAEFRQLVADASQHACALAEALGNLLKRHRDRLLAAARVRGAPGEELGELVEVLNDTMFFATFKSSLNIAASRIVEVWEVLEPGKPKLQVLRGGKEKED</sequence>
<dbReference type="eggNOG" id="COG1196">
    <property type="taxonomic scope" value="Bacteria"/>
</dbReference>
<dbReference type="PANTHER" id="PTHR33375:SF1">
    <property type="entry name" value="CHROMOSOME-PARTITIONING PROTEIN PARB-RELATED"/>
    <property type="match status" value="1"/>
</dbReference>
<evidence type="ECO:0000259" key="3">
    <source>
        <dbReference type="SMART" id="SM00470"/>
    </source>
</evidence>
<evidence type="ECO:0000313" key="4">
    <source>
        <dbReference type="EMBL" id="ACX51892.1"/>
    </source>
</evidence>
<dbReference type="Gene3D" id="1.10.10.2830">
    <property type="match status" value="1"/>
</dbReference>
<dbReference type="STRING" id="429009.Adeg_0746"/>
<reference evidence="4 5" key="1">
    <citation type="submission" date="2009-10" db="EMBL/GenBank/DDBJ databases">
        <title>Complete sequence of chromosome of Ammonifex degensii KC4.</title>
        <authorList>
            <consortium name="US DOE Joint Genome Institute"/>
            <person name="Kerfeld C."/>
            <person name="Goodner B."/>
            <person name="Huber H."/>
            <person name="Stetter K."/>
            <person name="Lucas S."/>
            <person name="Copeland A."/>
            <person name="Lapidus A."/>
            <person name="Glavina del Rio T."/>
            <person name="Dalin E."/>
            <person name="Tice H."/>
            <person name="Bruce D."/>
            <person name="Goodwin L."/>
            <person name="Pitluck S."/>
            <person name="Saunders E."/>
            <person name="Brettin T."/>
            <person name="Detter J.C."/>
            <person name="Han C."/>
            <person name="Larimer F."/>
            <person name="Land M."/>
            <person name="Hauser L."/>
            <person name="Kyrpides N."/>
            <person name="Ovchinnikova G."/>
            <person name="Richardson P."/>
        </authorList>
    </citation>
    <scope>NUCLEOTIDE SEQUENCE [LARGE SCALE GENOMIC DNA]</scope>
    <source>
        <strain evidence="5">DSM 10501 / KC4</strain>
    </source>
</reference>
<dbReference type="SUPFAM" id="SSF110849">
    <property type="entry name" value="ParB/Sulfiredoxin"/>
    <property type="match status" value="1"/>
</dbReference>
<organism evidence="4 5">
    <name type="scientific">Ammonifex degensii (strain DSM 10501 / KC4)</name>
    <dbReference type="NCBI Taxonomy" id="429009"/>
    <lineage>
        <taxon>Bacteria</taxon>
        <taxon>Bacillati</taxon>
        <taxon>Bacillota</taxon>
        <taxon>Clostridia</taxon>
        <taxon>Thermoanaerobacterales</taxon>
        <taxon>Thermoanaerobacteraceae</taxon>
        <taxon>Ammonifex</taxon>
    </lineage>
</organism>
<accession>C9RCB5</accession>
<dbReference type="InterPro" id="IPR050336">
    <property type="entry name" value="Chromosome_partition/occlusion"/>
</dbReference>
<feature type="coiled-coil region" evidence="2">
    <location>
        <begin position="206"/>
        <end position="375"/>
    </location>
</feature>
<dbReference type="AlphaFoldDB" id="C9RCB5"/>
<keyword evidence="5" id="KW-1185">Reference proteome</keyword>
<dbReference type="Pfam" id="PF02195">
    <property type="entry name" value="ParB_N"/>
    <property type="match status" value="1"/>
</dbReference>
<dbReference type="SMART" id="SM00470">
    <property type="entry name" value="ParB"/>
    <property type="match status" value="1"/>
</dbReference>
<dbReference type="InterPro" id="IPR036086">
    <property type="entry name" value="ParB/Sulfiredoxin_sf"/>
</dbReference>
<dbReference type="EMBL" id="CP001785">
    <property type="protein sequence ID" value="ACX51892.1"/>
    <property type="molecule type" value="Genomic_DNA"/>
</dbReference>
<dbReference type="GO" id="GO:0007059">
    <property type="term" value="P:chromosome segregation"/>
    <property type="evidence" value="ECO:0007669"/>
    <property type="project" value="UniProtKB-KW"/>
</dbReference>